<comment type="caution">
    <text evidence="1">The sequence shown here is derived from an EMBL/GenBank/DDBJ whole genome shotgun (WGS) entry which is preliminary data.</text>
</comment>
<keyword evidence="2" id="KW-1185">Reference proteome</keyword>
<proteinExistence type="predicted"/>
<dbReference type="EMBL" id="JAVREL010000004">
    <property type="protein sequence ID" value="MDT0342852.1"/>
    <property type="molecule type" value="Genomic_DNA"/>
</dbReference>
<sequence>MSGDIHFGDKVIINDGSGHIGKISYQNSASVDQQAAFHAMLLTALRTDAETAQGAEAHAARAHAEDLEEAIAAEDPTRADRIIGRVNALLAAATSAFAMTRGLLPPNG</sequence>
<evidence type="ECO:0000313" key="1">
    <source>
        <dbReference type="EMBL" id="MDT0342852.1"/>
    </source>
</evidence>
<name>A0ABU2MN77_9ACTN</name>
<accession>A0ABU2MN77</accession>
<protein>
    <submittedName>
        <fullName evidence="1">Uncharacterized protein</fullName>
    </submittedName>
</protein>
<dbReference type="RefSeq" id="WP_311703985.1">
    <property type="nucleotide sequence ID" value="NZ_JAVREL010000004.1"/>
</dbReference>
<evidence type="ECO:0000313" key="2">
    <source>
        <dbReference type="Proteomes" id="UP001183246"/>
    </source>
</evidence>
<dbReference type="Proteomes" id="UP001183246">
    <property type="component" value="Unassembled WGS sequence"/>
</dbReference>
<organism evidence="1 2">
    <name type="scientific">Streptomyces litchfieldiae</name>
    <dbReference type="NCBI Taxonomy" id="3075543"/>
    <lineage>
        <taxon>Bacteria</taxon>
        <taxon>Bacillati</taxon>
        <taxon>Actinomycetota</taxon>
        <taxon>Actinomycetes</taxon>
        <taxon>Kitasatosporales</taxon>
        <taxon>Streptomycetaceae</taxon>
        <taxon>Streptomyces</taxon>
    </lineage>
</organism>
<gene>
    <name evidence="1" type="ORF">RM590_09495</name>
</gene>
<reference evidence="2" key="1">
    <citation type="submission" date="2023-07" db="EMBL/GenBank/DDBJ databases">
        <title>30 novel species of actinomycetes from the DSMZ collection.</title>
        <authorList>
            <person name="Nouioui I."/>
        </authorList>
    </citation>
    <scope>NUCLEOTIDE SEQUENCE [LARGE SCALE GENOMIC DNA]</scope>
    <source>
        <strain evidence="2">DSM 44938</strain>
    </source>
</reference>